<gene>
    <name evidence="3" type="ORF">TH63_18555</name>
</gene>
<dbReference type="STRING" id="1379910.TH63_18555"/>
<keyword evidence="4" id="KW-1185">Reference proteome</keyword>
<dbReference type="EMBL" id="CP010777">
    <property type="protein sequence ID" value="AKQ47187.1"/>
    <property type="molecule type" value="Genomic_DNA"/>
</dbReference>
<name>A0A0H4VTD2_9BACT</name>
<evidence type="ECO:0000256" key="1">
    <source>
        <dbReference type="SAM" id="MobiDB-lite"/>
    </source>
</evidence>
<dbReference type="Proteomes" id="UP000036458">
    <property type="component" value="Chromosome"/>
</dbReference>
<sequence>MERHSHHSVAGFPPRRQRKSISSSGPVLGGLVALFLIGLFLMYRSNVFQTQQAPAATTVAPSETLQVQYPPKIFPSTADLGAHPMFAPLAESASDTLPKIFVKPQR</sequence>
<keyword evidence="2" id="KW-0472">Membrane</keyword>
<keyword evidence="2" id="KW-1133">Transmembrane helix</keyword>
<dbReference type="RefSeq" id="WP_048922269.1">
    <property type="nucleotide sequence ID" value="NZ_CP010777.1"/>
</dbReference>
<accession>A0A0H4VTD2</accession>
<protein>
    <submittedName>
        <fullName evidence="3">Uncharacterized protein</fullName>
    </submittedName>
</protein>
<keyword evidence="2" id="KW-0812">Transmembrane</keyword>
<dbReference type="PATRIC" id="fig|1379910.4.peg.4045"/>
<organism evidence="3 4">
    <name type="scientific">Rufibacter radiotolerans</name>
    <dbReference type="NCBI Taxonomy" id="1379910"/>
    <lineage>
        <taxon>Bacteria</taxon>
        <taxon>Pseudomonadati</taxon>
        <taxon>Bacteroidota</taxon>
        <taxon>Cytophagia</taxon>
        <taxon>Cytophagales</taxon>
        <taxon>Hymenobacteraceae</taxon>
        <taxon>Rufibacter</taxon>
    </lineage>
</organism>
<feature type="transmembrane region" description="Helical" evidence="2">
    <location>
        <begin position="21"/>
        <end position="43"/>
    </location>
</feature>
<evidence type="ECO:0000256" key="2">
    <source>
        <dbReference type="SAM" id="Phobius"/>
    </source>
</evidence>
<proteinExistence type="predicted"/>
<reference evidence="3 4" key="1">
    <citation type="submission" date="2015-01" db="EMBL/GenBank/DDBJ databases">
        <title>Rufibacter sp./DG31D/ whole genome sequencing.</title>
        <authorList>
            <person name="Kim M.K."/>
            <person name="Srinivasan S."/>
            <person name="Lee J.-J."/>
        </authorList>
    </citation>
    <scope>NUCLEOTIDE SEQUENCE [LARGE SCALE GENOMIC DNA]</scope>
    <source>
        <strain evidence="3 4">DG31D</strain>
    </source>
</reference>
<dbReference type="AlphaFoldDB" id="A0A0H4VTD2"/>
<evidence type="ECO:0000313" key="4">
    <source>
        <dbReference type="Proteomes" id="UP000036458"/>
    </source>
</evidence>
<dbReference type="KEGG" id="ruf:TH63_18555"/>
<evidence type="ECO:0000313" key="3">
    <source>
        <dbReference type="EMBL" id="AKQ47187.1"/>
    </source>
</evidence>
<feature type="region of interest" description="Disordered" evidence="1">
    <location>
        <begin position="1"/>
        <end position="26"/>
    </location>
</feature>